<sequence length="494" mass="56681">MSTTSTSTQTTPKLSPNCTSIRYRNDLSNYLKPRSGSGSLTSSNINLNNNSGFNSNITFNNSPNNNSNANRSESSNPKATNLDQSRNEDSQMNQSPILTRDLSSLKRKGSLSISPKTRSPNDIDPFLKQYLKTSNSKSNYFLNNLNEKKDLEKYKKNIILIKPRKSLSFSKKSSSPVQHKDQTTTKKYDSHYNLIKRTSSPKIHTVKKIRNMQDDSFKFLPKDFVNCSLDDLIMLVSRMLTNLIELNDKMVPKDQINQEGDKSGKDKKTSLTRYHSRTPPNISPINYLTRLSKFNNFSNATLLTTIYYIDLLSFNYQPFFTLNSWTVHRFLLIATMTCQKSMEDFFFTNDHYAKVGGVNLNELNCLELDFLNRIDWKCVPTKNIDGKHSIKYSKNVLDLYYLQLVELVGKNPSISNVVYSFTEGDDNLQNDNRQQMMKDVNNEIDLDDDEMDSDFDSDDELGDLEVIDKTKYNKKGFSVDGSSSPHLKRRYENL</sequence>
<reference evidence="1" key="1">
    <citation type="submission" date="2022-06" db="EMBL/GenBank/DDBJ databases">
        <authorList>
            <person name="Legras J.-L."/>
            <person name="Devillers H."/>
            <person name="Grondin C."/>
        </authorList>
    </citation>
    <scope>NUCLEOTIDE SEQUENCE</scope>
    <source>
        <strain evidence="1">CLIB 1444</strain>
    </source>
</reference>
<dbReference type="EMBL" id="CALSDN010000011">
    <property type="protein sequence ID" value="CAH6722776.1"/>
    <property type="molecule type" value="Genomic_DNA"/>
</dbReference>
<comment type="caution">
    <text evidence="1">The sequence shown here is derived from an EMBL/GenBank/DDBJ whole genome shotgun (WGS) entry which is preliminary data.</text>
</comment>
<proteinExistence type="predicted"/>
<evidence type="ECO:0000313" key="1">
    <source>
        <dbReference type="EMBL" id="CAH6722776.1"/>
    </source>
</evidence>
<evidence type="ECO:0000313" key="2">
    <source>
        <dbReference type="Proteomes" id="UP001152531"/>
    </source>
</evidence>
<organism evidence="1 2">
    <name type="scientific">[Candida] jaroonii</name>
    <dbReference type="NCBI Taxonomy" id="467808"/>
    <lineage>
        <taxon>Eukaryota</taxon>
        <taxon>Fungi</taxon>
        <taxon>Dikarya</taxon>
        <taxon>Ascomycota</taxon>
        <taxon>Saccharomycotina</taxon>
        <taxon>Pichiomycetes</taxon>
        <taxon>Debaryomycetaceae</taxon>
        <taxon>Yamadazyma</taxon>
    </lineage>
</organism>
<name>A0ACA9YCK2_9ASCO</name>
<gene>
    <name evidence="1" type="ORF">CLIB1444_11S00870</name>
</gene>
<protein>
    <submittedName>
        <fullName evidence="1">Nuc-1 negative regulatory protein Pregp</fullName>
    </submittedName>
</protein>
<dbReference type="Proteomes" id="UP001152531">
    <property type="component" value="Unassembled WGS sequence"/>
</dbReference>
<keyword evidence="2" id="KW-1185">Reference proteome</keyword>
<accession>A0ACA9YCK2</accession>